<name>A0A0F9US49_9ZZZZ</name>
<keyword evidence="1" id="KW-1133">Transmembrane helix</keyword>
<dbReference type="Pfam" id="PF13240">
    <property type="entry name" value="Zn_Ribbon_1"/>
    <property type="match status" value="1"/>
</dbReference>
<dbReference type="AlphaFoldDB" id="A0A0F9US49"/>
<keyword evidence="1" id="KW-0472">Membrane</keyword>
<sequence length="126" mass="14123">MPLYGFCPSCNKQVLLKREDIDICLAIILLIFTAGIGLILYLVFYYNKPEDRCNICGIKITSSQTAGSYGYGNQEQNQYISTSTRTQPPEEFPGEVEIPRFCPLCGEKIDYGVNYCPNCGSKVKND</sequence>
<keyword evidence="1" id="KW-0812">Transmembrane</keyword>
<feature type="transmembrane region" description="Helical" evidence="1">
    <location>
        <begin position="21"/>
        <end position="46"/>
    </location>
</feature>
<proteinExistence type="predicted"/>
<evidence type="ECO:0000256" key="1">
    <source>
        <dbReference type="SAM" id="Phobius"/>
    </source>
</evidence>
<evidence type="ECO:0000313" key="3">
    <source>
        <dbReference type="EMBL" id="KKN63996.1"/>
    </source>
</evidence>
<evidence type="ECO:0000259" key="2">
    <source>
        <dbReference type="Pfam" id="PF13240"/>
    </source>
</evidence>
<dbReference type="InterPro" id="IPR026870">
    <property type="entry name" value="Zinc_ribbon_dom"/>
</dbReference>
<feature type="domain" description="Zinc-ribbon" evidence="2">
    <location>
        <begin position="101"/>
        <end position="123"/>
    </location>
</feature>
<gene>
    <name evidence="3" type="ORF">LCGC14_0496330</name>
</gene>
<organism evidence="3">
    <name type="scientific">marine sediment metagenome</name>
    <dbReference type="NCBI Taxonomy" id="412755"/>
    <lineage>
        <taxon>unclassified sequences</taxon>
        <taxon>metagenomes</taxon>
        <taxon>ecological metagenomes</taxon>
    </lineage>
</organism>
<protein>
    <recommendedName>
        <fullName evidence="2">Zinc-ribbon domain-containing protein</fullName>
    </recommendedName>
</protein>
<dbReference type="EMBL" id="LAZR01000571">
    <property type="protein sequence ID" value="KKN63996.1"/>
    <property type="molecule type" value="Genomic_DNA"/>
</dbReference>
<comment type="caution">
    <text evidence="3">The sequence shown here is derived from an EMBL/GenBank/DDBJ whole genome shotgun (WGS) entry which is preliminary data.</text>
</comment>
<reference evidence="3" key="1">
    <citation type="journal article" date="2015" name="Nature">
        <title>Complex archaea that bridge the gap between prokaryotes and eukaryotes.</title>
        <authorList>
            <person name="Spang A."/>
            <person name="Saw J.H."/>
            <person name="Jorgensen S.L."/>
            <person name="Zaremba-Niedzwiedzka K."/>
            <person name="Martijn J."/>
            <person name="Lind A.E."/>
            <person name="van Eijk R."/>
            <person name="Schleper C."/>
            <person name="Guy L."/>
            <person name="Ettema T.J."/>
        </authorList>
    </citation>
    <scope>NUCLEOTIDE SEQUENCE</scope>
</reference>
<accession>A0A0F9US49</accession>